<comment type="caution">
    <text evidence="1">The sequence shown here is derived from an EMBL/GenBank/DDBJ whole genome shotgun (WGS) entry which is preliminary data.</text>
</comment>
<sequence length="164" mass="18653">MGIKQQLIDVITQIGADIKALKSSGGKQDTGWYNITSVVKIPDGVNQTGKIYCRRIDNQVYIAFENFRWDKAASQAQFFPADLCTYTSPTWDNTWRAKIRLRWGGLIPADNRNAVAFIYDWLGTGMFRLASQPQLFATYATISWITDTPFPDDNKLIGEKVEYQ</sequence>
<protein>
    <submittedName>
        <fullName evidence="1">Uncharacterized protein</fullName>
    </submittedName>
</protein>
<evidence type="ECO:0000313" key="2">
    <source>
        <dbReference type="Proteomes" id="UP000189353"/>
    </source>
</evidence>
<proteinExistence type="predicted"/>
<dbReference type="RefSeq" id="WP_077553336.1">
    <property type="nucleotide sequence ID" value="NZ_MLAI01000023.1"/>
</dbReference>
<dbReference type="EMBL" id="MLAI01000023">
    <property type="protein sequence ID" value="OOF85158.1"/>
    <property type="molecule type" value="Genomic_DNA"/>
</dbReference>
<dbReference type="AlphaFoldDB" id="A0A1V3L6J1"/>
<dbReference type="Proteomes" id="UP000189353">
    <property type="component" value="Unassembled WGS sequence"/>
</dbReference>
<reference evidence="1 2" key="1">
    <citation type="submission" date="2016-10" db="EMBL/GenBank/DDBJ databases">
        <title>Rodentibacter gen. nov. and new species.</title>
        <authorList>
            <person name="Christensen H."/>
        </authorList>
    </citation>
    <scope>NUCLEOTIDE SEQUENCE [LARGE SCALE GENOMIC DNA]</scope>
    <source>
        <strain evidence="1 2">Ppn158</strain>
    </source>
</reference>
<organism evidence="1 2">
    <name type="scientific">Rodentibacter ratti</name>
    <dbReference type="NCBI Taxonomy" id="1906745"/>
    <lineage>
        <taxon>Bacteria</taxon>
        <taxon>Pseudomonadati</taxon>
        <taxon>Pseudomonadota</taxon>
        <taxon>Gammaproteobacteria</taxon>
        <taxon>Pasteurellales</taxon>
        <taxon>Pasteurellaceae</taxon>
        <taxon>Rodentibacter</taxon>
    </lineage>
</organism>
<accession>A0A1V3L6J1</accession>
<gene>
    <name evidence="1" type="ORF">BKG88_08610</name>
</gene>
<name>A0A1V3L6J1_9PAST</name>
<evidence type="ECO:0000313" key="1">
    <source>
        <dbReference type="EMBL" id="OOF85158.1"/>
    </source>
</evidence>